<evidence type="ECO:0000256" key="1">
    <source>
        <dbReference type="SAM" id="MobiDB-lite"/>
    </source>
</evidence>
<name>A0A2I0IPR0_PUNGR</name>
<reference evidence="2 3" key="1">
    <citation type="submission" date="2017-11" db="EMBL/GenBank/DDBJ databases">
        <title>De-novo sequencing of pomegranate (Punica granatum L.) genome.</title>
        <authorList>
            <person name="Akparov Z."/>
            <person name="Amiraslanov A."/>
            <person name="Hajiyeva S."/>
            <person name="Abbasov M."/>
            <person name="Kaur K."/>
            <person name="Hamwieh A."/>
            <person name="Solovyev V."/>
            <person name="Salamov A."/>
            <person name="Braich B."/>
            <person name="Kosarev P."/>
            <person name="Mahmoud A."/>
            <person name="Hajiyev E."/>
            <person name="Babayeva S."/>
            <person name="Izzatullayeva V."/>
            <person name="Mammadov A."/>
            <person name="Mammadov A."/>
            <person name="Sharifova S."/>
            <person name="Ojaghi J."/>
            <person name="Eynullazada K."/>
            <person name="Bayramov B."/>
            <person name="Abdulazimova A."/>
            <person name="Shahmuradov I."/>
        </authorList>
    </citation>
    <scope>NUCLEOTIDE SEQUENCE [LARGE SCALE GENOMIC DNA]</scope>
    <source>
        <strain evidence="3">cv. AG2017</strain>
        <tissue evidence="2">Leaf</tissue>
    </source>
</reference>
<gene>
    <name evidence="2" type="ORF">CRG98_033622</name>
</gene>
<sequence length="175" mass="19626">MEKIERQREYSPIHNVHFGPRKAFLGQKSRYNRGTEVGPRPSKLPPSFFVFFFFFVIVVRTPKYLAGTCGRYRYRSPANWACEVAFPAGNLSPAALFPVRGRKRERVRERGTIGNGLERRFLEQCSVGVCFSSSITAETFSGETKQPPADSRSTSTPDASVLRDWGGISGADQLL</sequence>
<evidence type="ECO:0000313" key="3">
    <source>
        <dbReference type="Proteomes" id="UP000233551"/>
    </source>
</evidence>
<evidence type="ECO:0000313" key="2">
    <source>
        <dbReference type="EMBL" id="PKI45982.1"/>
    </source>
</evidence>
<dbReference type="EMBL" id="PGOL01002681">
    <property type="protein sequence ID" value="PKI45982.1"/>
    <property type="molecule type" value="Genomic_DNA"/>
</dbReference>
<organism evidence="2 3">
    <name type="scientific">Punica granatum</name>
    <name type="common">Pomegranate</name>
    <dbReference type="NCBI Taxonomy" id="22663"/>
    <lineage>
        <taxon>Eukaryota</taxon>
        <taxon>Viridiplantae</taxon>
        <taxon>Streptophyta</taxon>
        <taxon>Embryophyta</taxon>
        <taxon>Tracheophyta</taxon>
        <taxon>Spermatophyta</taxon>
        <taxon>Magnoliopsida</taxon>
        <taxon>eudicotyledons</taxon>
        <taxon>Gunneridae</taxon>
        <taxon>Pentapetalae</taxon>
        <taxon>rosids</taxon>
        <taxon>malvids</taxon>
        <taxon>Myrtales</taxon>
        <taxon>Lythraceae</taxon>
        <taxon>Punica</taxon>
    </lineage>
</organism>
<feature type="region of interest" description="Disordered" evidence="1">
    <location>
        <begin position="141"/>
        <end position="175"/>
    </location>
</feature>
<dbReference type="Proteomes" id="UP000233551">
    <property type="component" value="Unassembled WGS sequence"/>
</dbReference>
<keyword evidence="3" id="KW-1185">Reference proteome</keyword>
<protein>
    <submittedName>
        <fullName evidence="2">Uncharacterized protein</fullName>
    </submittedName>
</protein>
<proteinExistence type="predicted"/>
<comment type="caution">
    <text evidence="2">The sequence shown here is derived from an EMBL/GenBank/DDBJ whole genome shotgun (WGS) entry which is preliminary data.</text>
</comment>
<dbReference type="AlphaFoldDB" id="A0A2I0IPR0"/>
<accession>A0A2I0IPR0</accession>